<dbReference type="OrthoDB" id="78201at2157"/>
<organism evidence="3 4">
    <name type="scientific">Methanobrevibacter millerae</name>
    <dbReference type="NCBI Taxonomy" id="230361"/>
    <lineage>
        <taxon>Archaea</taxon>
        <taxon>Methanobacteriati</taxon>
        <taxon>Methanobacteriota</taxon>
        <taxon>Methanomada group</taxon>
        <taxon>Methanobacteria</taxon>
        <taxon>Methanobacteriales</taxon>
        <taxon>Methanobacteriaceae</taxon>
        <taxon>Methanobrevibacter</taxon>
    </lineage>
</organism>
<dbReference type="Gene3D" id="3.30.479.30">
    <property type="entry name" value="Band 7 domain"/>
    <property type="match status" value="1"/>
</dbReference>
<evidence type="ECO:0008006" key="5">
    <source>
        <dbReference type="Google" id="ProtNLM"/>
    </source>
</evidence>
<protein>
    <recommendedName>
        <fullName evidence="5">Membrane protease subunit, stomatin/prohibitin family, contains C-terminal Zn-ribbon domain</fullName>
    </recommendedName>
</protein>
<dbReference type="Pfam" id="PF13421">
    <property type="entry name" value="Band_7_1"/>
    <property type="match status" value="1"/>
</dbReference>
<evidence type="ECO:0000313" key="4">
    <source>
        <dbReference type="Proteomes" id="UP000067738"/>
    </source>
</evidence>
<name>A0A0U2SFZ4_9EURY</name>
<evidence type="ECO:0000313" key="3">
    <source>
        <dbReference type="EMBL" id="ALT67909.1"/>
    </source>
</evidence>
<dbReference type="KEGG" id="mmil:sm9_0099"/>
<dbReference type="InterPro" id="IPR038587">
    <property type="entry name" value="Ribosomal_eL40_sf"/>
</dbReference>
<dbReference type="EMBL" id="CP011266">
    <property type="protein sequence ID" value="ALT67909.1"/>
    <property type="molecule type" value="Genomic_DNA"/>
</dbReference>
<keyword evidence="4" id="KW-1185">Reference proteome</keyword>
<accession>A0A0U2SFZ4</accession>
<dbReference type="InterPro" id="IPR036013">
    <property type="entry name" value="Band_7/SPFH_dom_sf"/>
</dbReference>
<dbReference type="InterPro" id="IPR033880">
    <property type="entry name" value="SPFH_YdjI"/>
</dbReference>
<feature type="domain" description="SPFH" evidence="2">
    <location>
        <begin position="26"/>
        <end position="223"/>
    </location>
</feature>
<dbReference type="PANTHER" id="PTHR37826:SF2">
    <property type="entry name" value="ZINC-RIBBON DOMAIN-CONTAINING PROTEIN"/>
    <property type="match status" value="1"/>
</dbReference>
<dbReference type="Pfam" id="PF12773">
    <property type="entry name" value="DZR"/>
    <property type="match status" value="1"/>
</dbReference>
<dbReference type="PANTHER" id="PTHR37826">
    <property type="entry name" value="FLOTILLIN BAND_7_5 DOMAIN PROTEIN"/>
    <property type="match status" value="1"/>
</dbReference>
<dbReference type="CDD" id="cd03408">
    <property type="entry name" value="SPFH_like_u1"/>
    <property type="match status" value="1"/>
</dbReference>
<evidence type="ECO:0000259" key="2">
    <source>
        <dbReference type="Pfam" id="PF13421"/>
    </source>
</evidence>
<dbReference type="GeneID" id="26735080"/>
<dbReference type="RefSeq" id="WP_058738275.1">
    <property type="nucleotide sequence ID" value="NZ_CP011266.1"/>
</dbReference>
<evidence type="ECO:0000259" key="1">
    <source>
        <dbReference type="Pfam" id="PF12773"/>
    </source>
</evidence>
<dbReference type="Proteomes" id="UP000067738">
    <property type="component" value="Chromosome"/>
</dbReference>
<dbReference type="PATRIC" id="fig|230361.4.peg.100"/>
<dbReference type="AlphaFoldDB" id="A0A0U2SFZ4"/>
<gene>
    <name evidence="3" type="ORF">sm9_0099</name>
</gene>
<feature type="domain" description="DZANK-type" evidence="1">
    <location>
        <begin position="324"/>
        <end position="369"/>
    </location>
</feature>
<dbReference type="Gene3D" id="4.10.1060.50">
    <property type="match status" value="1"/>
</dbReference>
<sequence>MVELLKVIKFEGDKDTLVWKHPAEDFNTHSKLIVHESQVAIFYKDGKALDEFGPGKYTLETGNIPILRGLINLPTEGVSQFHCEVYFINKATSLNVIWGTNSRFPVIEPTFQIPINVGASGVMDIVIEDARKFMVNVMGTQTFNTVDQLTDYFKGKITTKVKNYLSKIMSEVSYYNITQHLEEISQALHEKLKVDFEEYGVNLVTFYISNIIVPKEETKKLEEVLNKKMEYGTLGFNWADEQMADVAKKYAENPGNKGGVDGMVAGFPMAMAFGQMLGNNVGGNMAGGLFGGAQNFGANQQQANQNPSQQQPVNNEPQGDVLFCTKCGNKLAPDAVFCSKCGNKVQQELKCSNCGRSLEPGDMFCSGCGHPVNE</sequence>
<dbReference type="InterPro" id="IPR025874">
    <property type="entry name" value="DZR"/>
</dbReference>
<proteinExistence type="predicted"/>
<dbReference type="SUPFAM" id="SSF117892">
    <property type="entry name" value="Band 7/SPFH domain"/>
    <property type="match status" value="1"/>
</dbReference>
<reference evidence="3 4" key="1">
    <citation type="submission" date="2015-04" db="EMBL/GenBank/DDBJ databases">
        <title>The complete genome sequence of the rumen methanogen Methanobrevibacter millerae SM9.</title>
        <authorList>
            <person name="Leahy S.C."/>
            <person name="Kelly W.J."/>
            <person name="Pacheco D.M."/>
            <person name="Li D."/>
            <person name="Altermann E."/>
            <person name="Attwood G.T."/>
        </authorList>
    </citation>
    <scope>NUCLEOTIDE SEQUENCE [LARGE SCALE GENOMIC DNA]</scope>
    <source>
        <strain evidence="3 4">SM9</strain>
    </source>
</reference>